<evidence type="ECO:0000313" key="16">
    <source>
        <dbReference type="Proteomes" id="UP000242972"/>
    </source>
</evidence>
<comment type="function">
    <text evidence="1 11">Catalyzes the methylthiolation of N6-(dimethylallyl)adenosine (i(6)A), leading to the formation of 2-methylthio-N6-(dimethylallyl)adenosine (ms(2)i(6)A) at position 37 in tRNAs that read codons beginning with uridine.</text>
</comment>
<keyword evidence="4 11" id="KW-0808">Transferase</keyword>
<feature type="binding site" evidence="11">
    <location>
        <position position="162"/>
    </location>
    <ligand>
        <name>[4Fe-4S] cluster</name>
        <dbReference type="ChEBI" id="CHEBI:49883"/>
        <label>2</label>
        <note>4Fe-4S-S-AdoMet</note>
    </ligand>
</feature>
<feature type="binding site" evidence="11">
    <location>
        <position position="158"/>
    </location>
    <ligand>
        <name>[4Fe-4S] cluster</name>
        <dbReference type="ChEBI" id="CHEBI:49883"/>
        <label>2</label>
        <note>4Fe-4S-S-AdoMet</note>
    </ligand>
</feature>
<dbReference type="NCBIfam" id="TIGR00089">
    <property type="entry name" value="MiaB/RimO family radical SAM methylthiotransferase"/>
    <property type="match status" value="1"/>
</dbReference>
<dbReference type="InterPro" id="IPR023404">
    <property type="entry name" value="rSAM_horseshoe"/>
</dbReference>
<evidence type="ECO:0000256" key="2">
    <source>
        <dbReference type="ARBA" id="ARBA00022485"/>
    </source>
</evidence>
<evidence type="ECO:0000259" key="14">
    <source>
        <dbReference type="PROSITE" id="PS51918"/>
    </source>
</evidence>
<dbReference type="EC" id="2.8.4.3" evidence="10 11"/>
<dbReference type="InterPro" id="IPR038135">
    <property type="entry name" value="Methylthiotransferase_N_sf"/>
</dbReference>
<dbReference type="SMART" id="SM00729">
    <property type="entry name" value="Elp3"/>
    <property type="match status" value="1"/>
</dbReference>
<dbReference type="PROSITE" id="PS01278">
    <property type="entry name" value="MTTASE_RADICAL"/>
    <property type="match status" value="1"/>
</dbReference>
<dbReference type="InterPro" id="IPR007197">
    <property type="entry name" value="rSAM"/>
</dbReference>
<feature type="domain" description="Radical SAM core" evidence="14">
    <location>
        <begin position="144"/>
        <end position="377"/>
    </location>
</feature>
<comment type="cofactor">
    <cofactor evidence="11">
        <name>[4Fe-4S] cluster</name>
        <dbReference type="ChEBI" id="CHEBI:49883"/>
    </cofactor>
    <text evidence="11">Binds 2 [4Fe-4S] clusters. One cluster is coordinated with 3 cysteines and an exchangeable S-adenosyl-L-methionine.</text>
</comment>
<dbReference type="InterPro" id="IPR002792">
    <property type="entry name" value="TRAM_dom"/>
</dbReference>
<accession>A0A2T2XLT7</accession>
<reference evidence="15 16" key="1">
    <citation type="journal article" date="2014" name="BMC Genomics">
        <title>Comparison of environmental and isolate Sulfobacillus genomes reveals diverse carbon, sulfur, nitrogen, and hydrogen metabolisms.</title>
        <authorList>
            <person name="Justice N.B."/>
            <person name="Norman A."/>
            <person name="Brown C.T."/>
            <person name="Singh A."/>
            <person name="Thomas B.C."/>
            <person name="Banfield J.F."/>
        </authorList>
    </citation>
    <scope>NUCLEOTIDE SEQUENCE [LARGE SCALE GENOMIC DNA]</scope>
    <source>
        <strain evidence="15">AMDSBA4</strain>
    </source>
</reference>
<dbReference type="Gene3D" id="3.40.50.12160">
    <property type="entry name" value="Methylthiotransferase, N-terminal domain"/>
    <property type="match status" value="1"/>
</dbReference>
<dbReference type="CDD" id="cd01335">
    <property type="entry name" value="Radical_SAM"/>
    <property type="match status" value="1"/>
</dbReference>
<dbReference type="GO" id="GO:0035597">
    <property type="term" value="F:tRNA-2-methylthio-N(6)-dimethylallyladenosine(37) synthase activity"/>
    <property type="evidence" value="ECO:0007669"/>
    <property type="project" value="UniProtKB-EC"/>
</dbReference>
<dbReference type="GO" id="GO:0005829">
    <property type="term" value="C:cytosol"/>
    <property type="evidence" value="ECO:0007669"/>
    <property type="project" value="TreeGrafter"/>
</dbReference>
<dbReference type="Gene3D" id="3.80.30.20">
    <property type="entry name" value="tm_1862 like domain"/>
    <property type="match status" value="1"/>
</dbReference>
<feature type="binding site" evidence="11">
    <location>
        <position position="82"/>
    </location>
    <ligand>
        <name>[4Fe-4S] cluster</name>
        <dbReference type="ChEBI" id="CHEBI:49883"/>
        <label>1</label>
    </ligand>
</feature>
<keyword evidence="2 11" id="KW-0004">4Fe-4S</keyword>
<dbReference type="AlphaFoldDB" id="A0A2T2XLT7"/>
<dbReference type="SFLD" id="SFLDS00029">
    <property type="entry name" value="Radical_SAM"/>
    <property type="match status" value="1"/>
</dbReference>
<dbReference type="Pfam" id="PF04055">
    <property type="entry name" value="Radical_SAM"/>
    <property type="match status" value="1"/>
</dbReference>
<feature type="binding site" evidence="11">
    <location>
        <position position="48"/>
    </location>
    <ligand>
        <name>[4Fe-4S] cluster</name>
        <dbReference type="ChEBI" id="CHEBI:49883"/>
        <label>1</label>
    </ligand>
</feature>
<evidence type="ECO:0000259" key="12">
    <source>
        <dbReference type="PROSITE" id="PS50926"/>
    </source>
</evidence>
<dbReference type="SFLD" id="SFLDF00273">
    <property type="entry name" value="(dimethylallyl)adenosine_tRNA"/>
    <property type="match status" value="1"/>
</dbReference>
<dbReference type="InterPro" id="IPR058240">
    <property type="entry name" value="rSAM_sf"/>
</dbReference>
<gene>
    <name evidence="11 15" type="primary">miaB</name>
    <name evidence="15" type="ORF">C7B46_00100</name>
</gene>
<feature type="domain" description="TRAM" evidence="12">
    <location>
        <begin position="379"/>
        <end position="444"/>
    </location>
</feature>
<dbReference type="PANTHER" id="PTHR43020">
    <property type="entry name" value="CDK5 REGULATORY SUBUNIT-ASSOCIATED PROTEIN 1"/>
    <property type="match status" value="1"/>
</dbReference>
<keyword evidence="9 11" id="KW-0411">Iron-sulfur</keyword>
<dbReference type="SUPFAM" id="SSF102114">
    <property type="entry name" value="Radical SAM enzymes"/>
    <property type="match status" value="1"/>
</dbReference>
<dbReference type="PROSITE" id="PS51918">
    <property type="entry name" value="RADICAL_SAM"/>
    <property type="match status" value="1"/>
</dbReference>
<comment type="subunit">
    <text evidence="11">Monomer.</text>
</comment>
<dbReference type="Pfam" id="PF00919">
    <property type="entry name" value="UPF0004"/>
    <property type="match status" value="1"/>
</dbReference>
<keyword evidence="8 11" id="KW-0408">Iron</keyword>
<dbReference type="EMBL" id="PXYW01000001">
    <property type="protein sequence ID" value="PSR35431.1"/>
    <property type="molecule type" value="Genomic_DNA"/>
</dbReference>
<dbReference type="SFLD" id="SFLDG01082">
    <property type="entry name" value="B12-binding_domain_containing"/>
    <property type="match status" value="1"/>
</dbReference>
<dbReference type="InterPro" id="IPR020612">
    <property type="entry name" value="Methylthiotransferase_CS"/>
</dbReference>
<comment type="subcellular location">
    <subcellularLocation>
        <location evidence="11">Cytoplasm</location>
    </subcellularLocation>
</comment>
<dbReference type="PANTHER" id="PTHR43020:SF2">
    <property type="entry name" value="MITOCHONDRIAL TRNA METHYLTHIOTRANSFERASE CDK5RAP1"/>
    <property type="match status" value="1"/>
</dbReference>
<feature type="binding site" evidence="11">
    <location>
        <position position="12"/>
    </location>
    <ligand>
        <name>[4Fe-4S] cluster</name>
        <dbReference type="ChEBI" id="CHEBI:49883"/>
        <label>1</label>
    </ligand>
</feature>
<keyword evidence="6 11" id="KW-0819">tRNA processing</keyword>
<evidence type="ECO:0000256" key="11">
    <source>
        <dbReference type="HAMAP-Rule" id="MF_01864"/>
    </source>
</evidence>
<keyword evidence="5 11" id="KW-0949">S-adenosyl-L-methionine</keyword>
<evidence type="ECO:0000256" key="7">
    <source>
        <dbReference type="ARBA" id="ARBA00022723"/>
    </source>
</evidence>
<dbReference type="GO" id="GO:0046872">
    <property type="term" value="F:metal ion binding"/>
    <property type="evidence" value="ECO:0007669"/>
    <property type="project" value="UniProtKB-KW"/>
</dbReference>
<keyword evidence="3 11" id="KW-0963">Cytoplasm</keyword>
<sequence length="461" mass="52230">MPEKYFIKTYGCQMNERDTEIMAGQLDELGYSPTQNDHDADLIIINTCAVRGSAEQHAFGYIGQLKQLKEQHPDLKLAVAGCMAQEPGTVAWIKRYAPHVDLVFGTHNLHQLPKLLEEADEHQETLVDVWKTAGDVVEHLPSHRNDGVRAFVNIIYGCDKFCTYCIVPFTRGKERSRNIGPIFEEVKALAQEGYQDITVLGQNVNSYGHDLDPQVDLADLLQTLEQIEGVRWLRYTTSHPRDFSQRLIDTIAASNKITHHVHLPVQSGSSGILKRMNRKYTKEQYLDLIDRVKHAIDDVSLTTDIIVGFPGESEADFAETLDLVKTVRYDAAFTFLYSPREGTPAARWEGRDPVPNPVKKERLNRLMELQYQISWEANQKLLGRTEIVLIEGLSRKDPNVWAGRTQSNKVVLVNRDPQQDLIDRFVPVRIETAKTFYLGGVQVGAPLSGPVPRRRVELPLL</sequence>
<evidence type="ECO:0000256" key="3">
    <source>
        <dbReference type="ARBA" id="ARBA00022490"/>
    </source>
</evidence>
<dbReference type="Proteomes" id="UP000242972">
    <property type="component" value="Unassembled WGS sequence"/>
</dbReference>
<proteinExistence type="inferred from homology"/>
<dbReference type="NCBIfam" id="TIGR01574">
    <property type="entry name" value="miaB-methiolase"/>
    <property type="match status" value="1"/>
</dbReference>
<feature type="domain" description="MTTase N-terminal" evidence="13">
    <location>
        <begin position="3"/>
        <end position="121"/>
    </location>
</feature>
<protein>
    <recommendedName>
        <fullName evidence="10 11">tRNA-2-methylthio-N(6)-dimethylallyladenosine synthase</fullName>
        <ecNumber evidence="10 11">2.8.4.3</ecNumber>
    </recommendedName>
    <alternativeName>
        <fullName evidence="11">(Dimethylallyl)adenosine tRNA methylthiotransferase MiaB</fullName>
    </alternativeName>
    <alternativeName>
        <fullName evidence="11">tRNA-i(6)A37 methylthiotransferase</fullName>
    </alternativeName>
</protein>
<evidence type="ECO:0000256" key="5">
    <source>
        <dbReference type="ARBA" id="ARBA00022691"/>
    </source>
</evidence>
<evidence type="ECO:0000256" key="4">
    <source>
        <dbReference type="ARBA" id="ARBA00022679"/>
    </source>
</evidence>
<evidence type="ECO:0000256" key="6">
    <source>
        <dbReference type="ARBA" id="ARBA00022694"/>
    </source>
</evidence>
<evidence type="ECO:0000256" key="8">
    <source>
        <dbReference type="ARBA" id="ARBA00023004"/>
    </source>
</evidence>
<dbReference type="FunFam" id="3.40.50.12160:FF:000006">
    <property type="entry name" value="tRNA-2-methylthio-N(6)-dimethylallyladenosine synthase"/>
    <property type="match status" value="1"/>
</dbReference>
<comment type="caution">
    <text evidence="15">The sequence shown here is derived from an EMBL/GenBank/DDBJ whole genome shotgun (WGS) entry which is preliminary data.</text>
</comment>
<dbReference type="InterPro" id="IPR005839">
    <property type="entry name" value="Methylthiotransferase"/>
</dbReference>
<evidence type="ECO:0000256" key="1">
    <source>
        <dbReference type="ARBA" id="ARBA00003234"/>
    </source>
</evidence>
<dbReference type="InterPro" id="IPR006638">
    <property type="entry name" value="Elp3/MiaA/NifB-like_rSAM"/>
</dbReference>
<dbReference type="GO" id="GO:0051539">
    <property type="term" value="F:4 iron, 4 sulfur cluster binding"/>
    <property type="evidence" value="ECO:0007669"/>
    <property type="project" value="UniProtKB-UniRule"/>
</dbReference>
<dbReference type="InterPro" id="IPR013848">
    <property type="entry name" value="Methylthiotransferase_N"/>
</dbReference>
<keyword evidence="7 11" id="KW-0479">Metal-binding</keyword>
<dbReference type="PROSITE" id="PS51449">
    <property type="entry name" value="MTTASE_N"/>
    <property type="match status" value="1"/>
</dbReference>
<dbReference type="FunFam" id="3.80.30.20:FF:000001">
    <property type="entry name" value="tRNA-2-methylthio-N(6)-dimethylallyladenosine synthase 2"/>
    <property type="match status" value="1"/>
</dbReference>
<dbReference type="PROSITE" id="PS50926">
    <property type="entry name" value="TRAM"/>
    <property type="match status" value="1"/>
</dbReference>
<dbReference type="Pfam" id="PF01938">
    <property type="entry name" value="TRAM"/>
    <property type="match status" value="1"/>
</dbReference>
<organism evidence="15 16">
    <name type="scientific">Sulfobacillus benefaciens</name>
    <dbReference type="NCBI Taxonomy" id="453960"/>
    <lineage>
        <taxon>Bacteria</taxon>
        <taxon>Bacillati</taxon>
        <taxon>Bacillota</taxon>
        <taxon>Clostridia</taxon>
        <taxon>Eubacteriales</taxon>
        <taxon>Clostridiales Family XVII. Incertae Sedis</taxon>
        <taxon>Sulfobacillus</taxon>
    </lineage>
</organism>
<comment type="catalytic activity">
    <reaction evidence="11">
        <text>N(6)-dimethylallyladenosine(37) in tRNA + (sulfur carrier)-SH + AH2 + 2 S-adenosyl-L-methionine = 2-methylsulfanyl-N(6)-dimethylallyladenosine(37) in tRNA + (sulfur carrier)-H + 5'-deoxyadenosine + L-methionine + A + S-adenosyl-L-homocysteine + 2 H(+)</text>
        <dbReference type="Rhea" id="RHEA:37067"/>
        <dbReference type="Rhea" id="RHEA-COMP:10375"/>
        <dbReference type="Rhea" id="RHEA-COMP:10376"/>
        <dbReference type="Rhea" id="RHEA-COMP:14737"/>
        <dbReference type="Rhea" id="RHEA-COMP:14739"/>
        <dbReference type="ChEBI" id="CHEBI:13193"/>
        <dbReference type="ChEBI" id="CHEBI:15378"/>
        <dbReference type="ChEBI" id="CHEBI:17319"/>
        <dbReference type="ChEBI" id="CHEBI:17499"/>
        <dbReference type="ChEBI" id="CHEBI:29917"/>
        <dbReference type="ChEBI" id="CHEBI:57844"/>
        <dbReference type="ChEBI" id="CHEBI:57856"/>
        <dbReference type="ChEBI" id="CHEBI:59789"/>
        <dbReference type="ChEBI" id="CHEBI:64428"/>
        <dbReference type="ChEBI" id="CHEBI:74415"/>
        <dbReference type="ChEBI" id="CHEBI:74417"/>
        <dbReference type="EC" id="2.8.4.3"/>
    </reaction>
</comment>
<dbReference type="HAMAP" id="MF_01864">
    <property type="entry name" value="tRNA_metthiotr_MiaB"/>
    <property type="match status" value="1"/>
</dbReference>
<evidence type="ECO:0000256" key="10">
    <source>
        <dbReference type="ARBA" id="ARBA00033765"/>
    </source>
</evidence>
<dbReference type="SFLD" id="SFLDG01061">
    <property type="entry name" value="methylthiotransferase"/>
    <property type="match status" value="1"/>
</dbReference>
<dbReference type="InterPro" id="IPR006463">
    <property type="entry name" value="MiaB_methiolase"/>
</dbReference>
<feature type="binding site" evidence="11">
    <location>
        <position position="165"/>
    </location>
    <ligand>
        <name>[4Fe-4S] cluster</name>
        <dbReference type="ChEBI" id="CHEBI:49883"/>
        <label>2</label>
        <note>4Fe-4S-S-AdoMet</note>
    </ligand>
</feature>
<evidence type="ECO:0000313" key="15">
    <source>
        <dbReference type="EMBL" id="PSR35431.1"/>
    </source>
</evidence>
<name>A0A2T2XLT7_9FIRM</name>
<evidence type="ECO:0000259" key="13">
    <source>
        <dbReference type="PROSITE" id="PS51449"/>
    </source>
</evidence>
<comment type="similarity">
    <text evidence="11">Belongs to the methylthiotransferase family. MiaB subfamily.</text>
</comment>
<evidence type="ECO:0000256" key="9">
    <source>
        <dbReference type="ARBA" id="ARBA00023014"/>
    </source>
</evidence>